<evidence type="ECO:0000313" key="2">
    <source>
        <dbReference type="Proteomes" id="UP000499080"/>
    </source>
</evidence>
<reference evidence="1 2" key="1">
    <citation type="journal article" date="2019" name="Sci. Rep.">
        <title>Orb-weaving spider Araneus ventricosus genome elucidates the spidroin gene catalogue.</title>
        <authorList>
            <person name="Kono N."/>
            <person name="Nakamura H."/>
            <person name="Ohtoshi R."/>
            <person name="Moran D.A.P."/>
            <person name="Shinohara A."/>
            <person name="Yoshida Y."/>
            <person name="Fujiwara M."/>
            <person name="Mori M."/>
            <person name="Tomita M."/>
            <person name="Arakawa K."/>
        </authorList>
    </citation>
    <scope>NUCLEOTIDE SEQUENCE [LARGE SCALE GENOMIC DNA]</scope>
</reference>
<protein>
    <submittedName>
        <fullName evidence="1">Uncharacterized protein</fullName>
    </submittedName>
</protein>
<name>A0A4Y2FE21_ARAVE</name>
<dbReference type="Proteomes" id="UP000499080">
    <property type="component" value="Unassembled WGS sequence"/>
</dbReference>
<keyword evidence="2" id="KW-1185">Reference proteome</keyword>
<proteinExistence type="predicted"/>
<organism evidence="1 2">
    <name type="scientific">Araneus ventricosus</name>
    <name type="common">Orbweaver spider</name>
    <name type="synonym">Epeira ventricosa</name>
    <dbReference type="NCBI Taxonomy" id="182803"/>
    <lineage>
        <taxon>Eukaryota</taxon>
        <taxon>Metazoa</taxon>
        <taxon>Ecdysozoa</taxon>
        <taxon>Arthropoda</taxon>
        <taxon>Chelicerata</taxon>
        <taxon>Arachnida</taxon>
        <taxon>Araneae</taxon>
        <taxon>Araneomorphae</taxon>
        <taxon>Entelegynae</taxon>
        <taxon>Araneoidea</taxon>
        <taxon>Araneidae</taxon>
        <taxon>Araneus</taxon>
    </lineage>
</organism>
<dbReference type="AlphaFoldDB" id="A0A4Y2FE21"/>
<sequence>MIDASPESRSKLQNDFFFERGSTKSLERIIALESGEGKKLAVVKDSVRCHCSRAHHSCRRKNLMTIKKCYLSFPTTTEALDGSGGKVSISDSEDRSFESRSHQISTSVWDWCPEIYCHEAIDLCHVCVAWKFEIGIRSLVPSSSIPEHSSNLRN</sequence>
<evidence type="ECO:0000313" key="1">
    <source>
        <dbReference type="EMBL" id="GBM38736.1"/>
    </source>
</evidence>
<dbReference type="EMBL" id="BGPR01000876">
    <property type="protein sequence ID" value="GBM38736.1"/>
    <property type="molecule type" value="Genomic_DNA"/>
</dbReference>
<comment type="caution">
    <text evidence="1">The sequence shown here is derived from an EMBL/GenBank/DDBJ whole genome shotgun (WGS) entry which is preliminary data.</text>
</comment>
<gene>
    <name evidence="1" type="ORF">AVEN_252923_1</name>
</gene>
<accession>A0A4Y2FE21</accession>